<sequence>MITFEQHNQIQHCVIRCIALAQDYFKRQLTTPTLQFNQRGNVAGTAHLQKNLIKLNSTLLADNFDEFLLTVIPHEVAHIVAYQIYDRVKPHGLEWQAIMQNIFKLPATVRHKMDTTKTQGKMFNYKCHCSQVKLTLRRHNKVVRKEQRYSCRKCQQILVEVA</sequence>
<dbReference type="STRING" id="1127673.GLIP_1946"/>
<proteinExistence type="predicted"/>
<evidence type="ECO:0000313" key="3">
    <source>
        <dbReference type="Proteomes" id="UP000006334"/>
    </source>
</evidence>
<dbReference type="Proteomes" id="UP000006334">
    <property type="component" value="Unassembled WGS sequence"/>
</dbReference>
<evidence type="ECO:0000259" key="1">
    <source>
        <dbReference type="SMART" id="SM00731"/>
    </source>
</evidence>
<gene>
    <name evidence="2" type="primary">sprT</name>
    <name evidence="2" type="ORF">GLIP_1946</name>
</gene>
<dbReference type="PANTHER" id="PTHR38773">
    <property type="entry name" value="PROTEIN SPRT"/>
    <property type="match status" value="1"/>
</dbReference>
<evidence type="ECO:0000313" key="2">
    <source>
        <dbReference type="EMBL" id="GAC14574.1"/>
    </source>
</evidence>
<dbReference type="eggNOG" id="COG3091">
    <property type="taxonomic scope" value="Bacteria"/>
</dbReference>
<comment type="caution">
    <text evidence="2">The sequence shown here is derived from an EMBL/GenBank/DDBJ whole genome shotgun (WGS) entry which is preliminary data.</text>
</comment>
<dbReference type="InterPro" id="IPR006640">
    <property type="entry name" value="SprT-like_domain"/>
</dbReference>
<dbReference type="SMART" id="SM00731">
    <property type="entry name" value="SprT"/>
    <property type="match status" value="1"/>
</dbReference>
<protein>
    <submittedName>
        <fullName evidence="2">SprT protein</fullName>
    </submittedName>
</protein>
<keyword evidence="3" id="KW-1185">Reference proteome</keyword>
<reference evidence="2 3" key="1">
    <citation type="journal article" date="2017" name="Antonie Van Leeuwenhoek">
        <title>Rhizobium rhizosphaerae sp. nov., a novel species isolated from rice rhizosphere.</title>
        <authorList>
            <person name="Zhao J.J."/>
            <person name="Zhang J."/>
            <person name="Zhang R.J."/>
            <person name="Zhang C.W."/>
            <person name="Yin H.Q."/>
            <person name="Zhang X.X."/>
        </authorList>
    </citation>
    <scope>NUCLEOTIDE SEQUENCE [LARGE SCALE GENOMIC DNA]</scope>
    <source>
        <strain evidence="2 3">E3</strain>
    </source>
</reference>
<dbReference type="RefSeq" id="WP_008844390.1">
    <property type="nucleotide sequence ID" value="NZ_BAEN01000038.1"/>
</dbReference>
<name>K6X1P3_9ALTE</name>
<dbReference type="EMBL" id="BAEN01000038">
    <property type="protein sequence ID" value="GAC14574.1"/>
    <property type="molecule type" value="Genomic_DNA"/>
</dbReference>
<dbReference type="GO" id="GO:0006950">
    <property type="term" value="P:response to stress"/>
    <property type="evidence" value="ECO:0007669"/>
    <property type="project" value="UniProtKB-ARBA"/>
</dbReference>
<accession>K6X1P3</accession>
<dbReference type="AlphaFoldDB" id="K6X1P3"/>
<dbReference type="PANTHER" id="PTHR38773:SF1">
    <property type="entry name" value="PROTEIN SPRT"/>
    <property type="match status" value="1"/>
</dbReference>
<dbReference type="Pfam" id="PF10263">
    <property type="entry name" value="SprT-like"/>
    <property type="match status" value="1"/>
</dbReference>
<dbReference type="NCBIfam" id="NF003421">
    <property type="entry name" value="PRK04860.1"/>
    <property type="match status" value="1"/>
</dbReference>
<feature type="domain" description="SprT-like" evidence="1">
    <location>
        <begin position="12"/>
        <end position="161"/>
    </location>
</feature>
<organism evidence="2 3">
    <name type="scientific">Aliiglaciecola lipolytica E3</name>
    <dbReference type="NCBI Taxonomy" id="1127673"/>
    <lineage>
        <taxon>Bacteria</taxon>
        <taxon>Pseudomonadati</taxon>
        <taxon>Pseudomonadota</taxon>
        <taxon>Gammaproteobacteria</taxon>
        <taxon>Alteromonadales</taxon>
        <taxon>Alteromonadaceae</taxon>
        <taxon>Aliiglaciecola</taxon>
    </lineage>
</organism>
<dbReference type="OrthoDB" id="267364at2"/>